<keyword evidence="4" id="KW-1185">Reference proteome</keyword>
<gene>
    <name evidence="3" type="ORF">ACFO5X_11740</name>
</gene>
<evidence type="ECO:0000313" key="4">
    <source>
        <dbReference type="Proteomes" id="UP001595973"/>
    </source>
</evidence>
<accession>A0ABV9KGI1</accession>
<reference evidence="4" key="1">
    <citation type="journal article" date="2019" name="Int. J. Syst. Evol. Microbiol.">
        <title>The Global Catalogue of Microorganisms (GCM) 10K type strain sequencing project: providing services to taxonomists for standard genome sequencing and annotation.</title>
        <authorList>
            <consortium name="The Broad Institute Genomics Platform"/>
            <consortium name="The Broad Institute Genome Sequencing Center for Infectious Disease"/>
            <person name="Wu L."/>
            <person name="Ma J."/>
        </authorList>
    </citation>
    <scope>NUCLEOTIDE SEQUENCE [LARGE SCALE GENOMIC DNA]</scope>
    <source>
        <strain evidence="4">CGMCC 4.7283</strain>
    </source>
</reference>
<dbReference type="EMBL" id="JBHSGI010000009">
    <property type="protein sequence ID" value="MFC4669229.1"/>
    <property type="molecule type" value="Genomic_DNA"/>
</dbReference>
<evidence type="ECO:0000256" key="1">
    <source>
        <dbReference type="SAM" id="MobiDB-lite"/>
    </source>
</evidence>
<evidence type="ECO:0000313" key="3">
    <source>
        <dbReference type="EMBL" id="MFC4669229.1"/>
    </source>
</evidence>
<feature type="region of interest" description="Disordered" evidence="1">
    <location>
        <begin position="48"/>
        <end position="78"/>
    </location>
</feature>
<comment type="caution">
    <text evidence="3">The sequence shown here is derived from an EMBL/GenBank/DDBJ whole genome shotgun (WGS) entry which is preliminary data.</text>
</comment>
<dbReference type="Proteomes" id="UP001595973">
    <property type="component" value="Unassembled WGS sequence"/>
</dbReference>
<evidence type="ECO:0000256" key="2">
    <source>
        <dbReference type="SAM" id="SignalP"/>
    </source>
</evidence>
<keyword evidence="2" id="KW-0732">Signal</keyword>
<name>A0ABV9KGI1_9RHOB</name>
<feature type="chain" id="PRO_5045456504" description="Translocase" evidence="2">
    <location>
        <begin position="26"/>
        <end position="345"/>
    </location>
</feature>
<proteinExistence type="predicted"/>
<evidence type="ECO:0008006" key="5">
    <source>
        <dbReference type="Google" id="ProtNLM"/>
    </source>
</evidence>
<organism evidence="3 4">
    <name type="scientific">Seohaeicola nanhaiensis</name>
    <dbReference type="NCBI Taxonomy" id="1387282"/>
    <lineage>
        <taxon>Bacteria</taxon>
        <taxon>Pseudomonadati</taxon>
        <taxon>Pseudomonadota</taxon>
        <taxon>Alphaproteobacteria</taxon>
        <taxon>Rhodobacterales</taxon>
        <taxon>Roseobacteraceae</taxon>
        <taxon>Seohaeicola</taxon>
    </lineage>
</organism>
<sequence>MSRKRTLLTTAATVCCALTIGWVMQTTVEPPKGAAALVISPVAQADLEPGATPVEPPEVLADASEPQSLPQAPDQPELPITEIRLTSVATPLPPISDLARAVMSTVAFEPDSVPTLPDEPLAPYLGCDLTATATPAPQANVVLTLTAPCKANARVTLHHSGMMFTETTSADGRLEVMVPAMNEDAVFMIQFDDGKGTVASTHVPDLKGIDRVALQWSGQTGLQVHAREFGAAYGTDGHVWSGAATSQNGGMFQRLGDPAALGAKVVEVYTFPSHDAPHAGTVDLTVEAEVTASNCGRDISAQSIELRDSQSLRTQDLVLSMPECGSVGDFLVLNNLVDDLKIAGR</sequence>
<feature type="signal peptide" evidence="2">
    <location>
        <begin position="1"/>
        <end position="25"/>
    </location>
</feature>
<protein>
    <recommendedName>
        <fullName evidence="5">Translocase</fullName>
    </recommendedName>
</protein>
<dbReference type="RefSeq" id="WP_380717640.1">
    <property type="nucleotide sequence ID" value="NZ_JBHSGI010000009.1"/>
</dbReference>